<reference evidence="1" key="2">
    <citation type="submission" date="2020-05" db="UniProtKB">
        <authorList>
            <consortium name="EnsemblMetazoa"/>
        </authorList>
    </citation>
    <scope>IDENTIFICATION</scope>
    <source>
        <strain evidence="1">CM1001059</strain>
    </source>
</reference>
<keyword evidence="2" id="KW-1185">Reference proteome</keyword>
<dbReference type="Proteomes" id="UP000075902">
    <property type="component" value="Unassembled WGS sequence"/>
</dbReference>
<protein>
    <submittedName>
        <fullName evidence="1">Uncharacterized protein</fullName>
    </submittedName>
</protein>
<accession>A0A182TMR0</accession>
<proteinExistence type="predicted"/>
<dbReference type="EnsemblMetazoa" id="AMEC005143-RA">
    <property type="protein sequence ID" value="AMEC005143-PA"/>
    <property type="gene ID" value="AMEC005143"/>
</dbReference>
<dbReference type="AlphaFoldDB" id="A0A182TMR0"/>
<organism evidence="1 2">
    <name type="scientific">Anopheles melas</name>
    <dbReference type="NCBI Taxonomy" id="34690"/>
    <lineage>
        <taxon>Eukaryota</taxon>
        <taxon>Metazoa</taxon>
        <taxon>Ecdysozoa</taxon>
        <taxon>Arthropoda</taxon>
        <taxon>Hexapoda</taxon>
        <taxon>Insecta</taxon>
        <taxon>Pterygota</taxon>
        <taxon>Neoptera</taxon>
        <taxon>Endopterygota</taxon>
        <taxon>Diptera</taxon>
        <taxon>Nematocera</taxon>
        <taxon>Culicoidea</taxon>
        <taxon>Culicidae</taxon>
        <taxon>Anophelinae</taxon>
        <taxon>Anopheles</taxon>
    </lineage>
</organism>
<reference evidence="2" key="1">
    <citation type="submission" date="2014-01" db="EMBL/GenBank/DDBJ databases">
        <title>The Genome Sequence of Anopheles melas CM1001059_A (V2).</title>
        <authorList>
            <consortium name="The Broad Institute Genomics Platform"/>
            <person name="Neafsey D.E."/>
            <person name="Besansky N."/>
            <person name="Howell P."/>
            <person name="Walton C."/>
            <person name="Young S.K."/>
            <person name="Zeng Q."/>
            <person name="Gargeya S."/>
            <person name="Fitzgerald M."/>
            <person name="Haas B."/>
            <person name="Abouelleil A."/>
            <person name="Allen A.W."/>
            <person name="Alvarado L."/>
            <person name="Arachchi H.M."/>
            <person name="Berlin A.M."/>
            <person name="Chapman S.B."/>
            <person name="Gainer-Dewar J."/>
            <person name="Goldberg J."/>
            <person name="Griggs A."/>
            <person name="Gujja S."/>
            <person name="Hansen M."/>
            <person name="Howarth C."/>
            <person name="Imamovic A."/>
            <person name="Ireland A."/>
            <person name="Larimer J."/>
            <person name="McCowan C."/>
            <person name="Murphy C."/>
            <person name="Pearson M."/>
            <person name="Poon T.W."/>
            <person name="Priest M."/>
            <person name="Roberts A."/>
            <person name="Saif S."/>
            <person name="Shea T."/>
            <person name="Sisk P."/>
            <person name="Sykes S."/>
            <person name="Wortman J."/>
            <person name="Nusbaum C."/>
            <person name="Birren B."/>
        </authorList>
    </citation>
    <scope>NUCLEOTIDE SEQUENCE [LARGE SCALE GENOMIC DNA]</scope>
    <source>
        <strain evidence="2">CM1001059</strain>
    </source>
</reference>
<sequence length="120" mass="13671">MTMSANRGVIMQPMACFSRPFGMFGVLLVFFSISPNVMTVVQKIQVVMYHQQSMQQPVINIVTRRIIVPLPNHGPAVDHNPSLSLPFVNRFTATARPLARQMPKLIVSQYAEDKYFQIHR</sequence>
<dbReference type="VEuPathDB" id="VectorBase:AMEC005143"/>
<name>A0A182TMR0_9DIPT</name>
<evidence type="ECO:0000313" key="2">
    <source>
        <dbReference type="Proteomes" id="UP000075902"/>
    </source>
</evidence>
<evidence type="ECO:0000313" key="1">
    <source>
        <dbReference type="EnsemblMetazoa" id="AMEC005143-PA"/>
    </source>
</evidence>